<dbReference type="AlphaFoldDB" id="A0A382S2Y0"/>
<gene>
    <name evidence="1" type="ORF">METZ01_LOCUS357143</name>
</gene>
<protein>
    <submittedName>
        <fullName evidence="1">Uncharacterized protein</fullName>
    </submittedName>
</protein>
<sequence>MLILKELVCSYVNRLFGLKNQSYITRYIEGIPPVEGTFYHYWMISSSKQLFKLFSGLMR</sequence>
<evidence type="ECO:0000313" key="1">
    <source>
        <dbReference type="EMBL" id="SVD04289.1"/>
    </source>
</evidence>
<reference evidence="1" key="1">
    <citation type="submission" date="2018-05" db="EMBL/GenBank/DDBJ databases">
        <authorList>
            <person name="Lanie J.A."/>
            <person name="Ng W.-L."/>
            <person name="Kazmierczak K.M."/>
            <person name="Andrzejewski T.M."/>
            <person name="Davidsen T.M."/>
            <person name="Wayne K.J."/>
            <person name="Tettelin H."/>
            <person name="Glass J.I."/>
            <person name="Rusch D."/>
            <person name="Podicherti R."/>
            <person name="Tsui H.-C.T."/>
            <person name="Winkler M.E."/>
        </authorList>
    </citation>
    <scope>NUCLEOTIDE SEQUENCE</scope>
</reference>
<dbReference type="EMBL" id="UINC01126050">
    <property type="protein sequence ID" value="SVD04289.1"/>
    <property type="molecule type" value="Genomic_DNA"/>
</dbReference>
<organism evidence="1">
    <name type="scientific">marine metagenome</name>
    <dbReference type="NCBI Taxonomy" id="408172"/>
    <lineage>
        <taxon>unclassified sequences</taxon>
        <taxon>metagenomes</taxon>
        <taxon>ecological metagenomes</taxon>
    </lineage>
</organism>
<feature type="non-terminal residue" evidence="1">
    <location>
        <position position="59"/>
    </location>
</feature>
<name>A0A382S2Y0_9ZZZZ</name>
<proteinExistence type="predicted"/>
<accession>A0A382S2Y0</accession>